<accession>A0A9P6Q755</accession>
<keyword evidence="2" id="KW-1185">Reference proteome</keyword>
<name>A0A9P6Q755_9FUNG</name>
<proteinExistence type="predicted"/>
<dbReference type="OrthoDB" id="2156793at2759"/>
<dbReference type="EMBL" id="JAAAJB010000218">
    <property type="protein sequence ID" value="KAG0261397.1"/>
    <property type="molecule type" value="Genomic_DNA"/>
</dbReference>
<evidence type="ECO:0000313" key="2">
    <source>
        <dbReference type="Proteomes" id="UP000807716"/>
    </source>
</evidence>
<reference evidence="1" key="1">
    <citation type="journal article" date="2020" name="Fungal Divers.">
        <title>Resolving the Mortierellaceae phylogeny through synthesis of multi-gene phylogenetics and phylogenomics.</title>
        <authorList>
            <person name="Vandepol N."/>
            <person name="Liber J."/>
            <person name="Desiro A."/>
            <person name="Na H."/>
            <person name="Kennedy M."/>
            <person name="Barry K."/>
            <person name="Grigoriev I.V."/>
            <person name="Miller A.N."/>
            <person name="O'Donnell K."/>
            <person name="Stajich J.E."/>
            <person name="Bonito G."/>
        </authorList>
    </citation>
    <scope>NUCLEOTIDE SEQUENCE</scope>
    <source>
        <strain evidence="1">BC1065</strain>
    </source>
</reference>
<comment type="caution">
    <text evidence="1">The sequence shown here is derived from an EMBL/GenBank/DDBJ whole genome shotgun (WGS) entry which is preliminary data.</text>
</comment>
<protein>
    <submittedName>
        <fullName evidence="1">Uncharacterized protein</fullName>
    </submittedName>
</protein>
<gene>
    <name evidence="1" type="ORF">DFQ27_002982</name>
</gene>
<organism evidence="1 2">
    <name type="scientific">Actinomortierella ambigua</name>
    <dbReference type="NCBI Taxonomy" id="1343610"/>
    <lineage>
        <taxon>Eukaryota</taxon>
        <taxon>Fungi</taxon>
        <taxon>Fungi incertae sedis</taxon>
        <taxon>Mucoromycota</taxon>
        <taxon>Mortierellomycotina</taxon>
        <taxon>Mortierellomycetes</taxon>
        <taxon>Mortierellales</taxon>
        <taxon>Mortierellaceae</taxon>
        <taxon>Actinomortierella</taxon>
    </lineage>
</organism>
<sequence>MAGLPPPVELFSSFKRLCLSLPAYDWFNFVESWNSMLQANAPWHEFSQNLQPYIAKELIVEFQRLFEAAEHDSDAMNTLTTVMMSTLLLIKVEAILPSESVFLRYIDALKLDAPSASHSEVMQSLQTFLSSLPETTRLQVQKIFADEEASDALGLSSYTLDTALHLLHQDTQLYIDILHTLQLNQTQNLAWDVVVDKIKSLVMARKPHAWPGIDQFLQSLHWGYYQDAYYEYAEYEDELVDGDDYNRHYDAFLSDVSDRQDEARVISKFGDLGVTDKRAQVEIC</sequence>
<dbReference type="AlphaFoldDB" id="A0A9P6Q755"/>
<dbReference type="Proteomes" id="UP000807716">
    <property type="component" value="Unassembled WGS sequence"/>
</dbReference>
<evidence type="ECO:0000313" key="1">
    <source>
        <dbReference type="EMBL" id="KAG0261397.1"/>
    </source>
</evidence>